<evidence type="ECO:0000313" key="1">
    <source>
        <dbReference type="EMBL" id="SEQ06774.1"/>
    </source>
</evidence>
<reference evidence="1 2" key="1">
    <citation type="submission" date="2016-10" db="EMBL/GenBank/DDBJ databases">
        <authorList>
            <person name="de Groot N.N."/>
        </authorList>
    </citation>
    <scope>NUCLEOTIDE SEQUENCE [LARGE SCALE GENOMIC DNA]</scope>
    <source>
        <strain evidence="1 2">DSM 27078</strain>
    </source>
</reference>
<name>A0A1H9D015_9FLAO</name>
<dbReference type="Proteomes" id="UP000198648">
    <property type="component" value="Unassembled WGS sequence"/>
</dbReference>
<sequence>MDFLSALFCMFFQLTHSQELKENQVNISNSISTALLEVTCPGDIVVSCDQDVQSVFNNWLNGFGYIGGGNVITTDLSNYVPPQPGELLEVIYMASDINNFDYCKGRFRVLNCNTAFCTYTQGFYGNCNGKACTVYLGEVNAQEIMKYAILKHGGEYNFGSVVTGNYFKLTSNDIFGHPNKCSNAIFKLLPGGGAANSLSGFSTFNNYSTWSDSNPVQANGFNAGKINNVLLSQTITLFFNLSMSPELNDFELQTHFSTAATTFCGSNVPILSSVQEFEIHSSIINYLNTNCGGATVKNLFILANKALGNEAIGNLSIAKINEAVDAINRGFDKCRIKVNAQGQESLKTSLIEVKTTDYIVSPIPFNDFITVKYLLEDNSDVTFQIYDYKGNSLFEIEDHEVFQNKEFKIDLPSIFKNKDVLYLRISSKNGSVVKPIISK</sequence>
<dbReference type="EMBL" id="FOEI01000005">
    <property type="protein sequence ID" value="SEQ06774.1"/>
    <property type="molecule type" value="Genomic_DNA"/>
</dbReference>
<dbReference type="AlphaFoldDB" id="A0A1H9D015"/>
<protein>
    <recommendedName>
        <fullName evidence="3">Por secretion system C-terminal sorting domain-containing protein</fullName>
    </recommendedName>
</protein>
<accession>A0A1H9D015</accession>
<evidence type="ECO:0000313" key="2">
    <source>
        <dbReference type="Proteomes" id="UP000198648"/>
    </source>
</evidence>
<proteinExistence type="predicted"/>
<keyword evidence="2" id="KW-1185">Reference proteome</keyword>
<gene>
    <name evidence="1" type="ORF">SAMN05444005_105184</name>
</gene>
<organism evidence="1 2">
    <name type="scientific">Flavobacterium urocaniciphilum</name>
    <dbReference type="NCBI Taxonomy" id="1299341"/>
    <lineage>
        <taxon>Bacteria</taxon>
        <taxon>Pseudomonadati</taxon>
        <taxon>Bacteroidota</taxon>
        <taxon>Flavobacteriia</taxon>
        <taxon>Flavobacteriales</taxon>
        <taxon>Flavobacteriaceae</taxon>
        <taxon>Flavobacterium</taxon>
    </lineage>
</organism>
<evidence type="ECO:0008006" key="3">
    <source>
        <dbReference type="Google" id="ProtNLM"/>
    </source>
</evidence>
<dbReference type="STRING" id="1299341.SAMN05444005_105184"/>